<dbReference type="AlphaFoldDB" id="A0A399F794"/>
<dbReference type="RefSeq" id="WP_119357454.1">
    <property type="nucleotide sequence ID" value="NZ_BJXM01000004.1"/>
</dbReference>
<feature type="compositionally biased region" description="Polar residues" evidence="1">
    <location>
        <begin position="573"/>
        <end position="590"/>
    </location>
</feature>
<accession>A0A399F794</accession>
<name>A0A399F794_9DEIN</name>
<dbReference type="Proteomes" id="UP000266178">
    <property type="component" value="Unassembled WGS sequence"/>
</dbReference>
<dbReference type="InterPro" id="IPR032601">
    <property type="entry name" value="DUF4900"/>
</dbReference>
<sequence>MKRTQGIALVVVLIAAAVLFVVLLSITSTLTVGSRKLTTEQQQTVRAQYAAESGITRAEGETRTLMRQVTYLVNRMDVSSLDTNTLLGYAANFCGVPFGSLNTALTTTNVMCTASPGSDASRWTLFTSLIPQSAYSAWNTANPNEPITGTPAEFWTRVFAGQIQRPPVVTSSSTNSQEQYRLSAGLQAVDVLGQASGSTYVLTFEFRPANATSTGELVTTGANPTVVATRTLQRGLGGPFQLKLSPPNFSAFAQFTNRQLTSVSGSRVFLGDNAVYDGPIHTNEYYSFSAGQSPLFGKTVTSAGCVARGTKTVTAGGVTSTIETCTSATPGAFVGTDSSPRDPCLVAPTATPIFAPKAGTTGCSNGNNKDKDVNYSADFIPLPPSTDATQKNAAQNIVNNSKGIYVDASELPTAPTAGVAGNLNGMTLWAAKDANGTGFSSSDWDAANNRWKQNSQYQMIEFTRDYFSYGRCVNPFSISLSPTSITYSTSIQNKAQTVKINVSRTGLVDASANPYNNSPTSPWQGAIDLSFGSYTPNNYSVSGFSADPTSPSATSSASTFTVTLSNNPTATTTVPVSGTANGFTSTQSLKINPMATGGGTGGTTTPPTPSLSTSASNAPDAIRSSSGQTVVVTTTVSANRSNFTTPDIVTFTFSGMPSGMVISTLTAPSGTGSTGNLSLPISVGPGVATGSYTITVTAKSGGLTATKTFTIRVGSSGQMIDRRWVRPFVTAALGPAWLLSATTPMLTLPTYVPTPNCTGGQVLDANYANRGIIRIQYRIAPDGTTVSRYRLEGVANATSAQTQWSSWQSEPNFNGIVYVDKQEGTYPDAIDGVTGPARISGLKDKNGATIPTTDPRTAPPAIARFQKLTIAAAQRINITGDLKYENPPCSGTPSRNGSGASSTINPAPCQDVDTMLANSSGQNILGIYSQSADIRIPNNPLPQNLEVNGILMSSAGRVYADYDSFTGSRGNFNLQGGIISNYYGQFGEQQGSTVVNGYGRAFAYDPRTEGSRLTPPFFPTFTQGQWVLQLDQNGVSKVTDPNQVTLNTSFIQPTKVP</sequence>
<reference evidence="2 3" key="1">
    <citation type="submission" date="2018-08" db="EMBL/GenBank/DDBJ databases">
        <title>Meiothermus granaticius genome AF-68 sequencing project.</title>
        <authorList>
            <person name="Da Costa M.S."/>
            <person name="Albuquerque L."/>
            <person name="Raposo P."/>
            <person name="Froufe H.J.C."/>
            <person name="Barroso C.S."/>
            <person name="Egas C."/>
        </authorList>
    </citation>
    <scope>NUCLEOTIDE SEQUENCE [LARGE SCALE GENOMIC DNA]</scope>
    <source>
        <strain evidence="2 3">AF-68</strain>
    </source>
</reference>
<evidence type="ECO:0008006" key="4">
    <source>
        <dbReference type="Google" id="ProtNLM"/>
    </source>
</evidence>
<feature type="region of interest" description="Disordered" evidence="1">
    <location>
        <begin position="884"/>
        <end position="905"/>
    </location>
</feature>
<dbReference type="Gene3D" id="2.60.40.10">
    <property type="entry name" value="Immunoglobulins"/>
    <property type="match status" value="1"/>
</dbReference>
<comment type="caution">
    <text evidence="2">The sequence shown here is derived from an EMBL/GenBank/DDBJ whole genome shotgun (WGS) entry which is preliminary data.</text>
</comment>
<dbReference type="InterPro" id="IPR013783">
    <property type="entry name" value="Ig-like_fold"/>
</dbReference>
<evidence type="ECO:0000313" key="3">
    <source>
        <dbReference type="Proteomes" id="UP000266178"/>
    </source>
</evidence>
<gene>
    <name evidence="2" type="ORF">Mgrana_01975</name>
</gene>
<evidence type="ECO:0000313" key="2">
    <source>
        <dbReference type="EMBL" id="RIH92098.1"/>
    </source>
</evidence>
<keyword evidence="3" id="KW-1185">Reference proteome</keyword>
<dbReference type="Pfam" id="PF16241">
    <property type="entry name" value="DUF4900"/>
    <property type="match status" value="1"/>
</dbReference>
<dbReference type="EMBL" id="QWLB01000025">
    <property type="protein sequence ID" value="RIH92098.1"/>
    <property type="molecule type" value="Genomic_DNA"/>
</dbReference>
<feature type="region of interest" description="Disordered" evidence="1">
    <location>
        <begin position="573"/>
        <end position="622"/>
    </location>
</feature>
<dbReference type="OrthoDB" id="29038at2"/>
<protein>
    <recommendedName>
        <fullName evidence="4">DUF4900 domain-containing protein</fullName>
    </recommendedName>
</protein>
<proteinExistence type="predicted"/>
<feature type="compositionally biased region" description="Polar residues" evidence="1">
    <location>
        <begin position="610"/>
        <end position="622"/>
    </location>
</feature>
<organism evidence="2 3">
    <name type="scientific">Meiothermus granaticius NBRC 107808</name>
    <dbReference type="NCBI Taxonomy" id="1227551"/>
    <lineage>
        <taxon>Bacteria</taxon>
        <taxon>Thermotogati</taxon>
        <taxon>Deinococcota</taxon>
        <taxon>Deinococci</taxon>
        <taxon>Thermales</taxon>
        <taxon>Thermaceae</taxon>
        <taxon>Meiothermus</taxon>
    </lineage>
</organism>
<evidence type="ECO:0000256" key="1">
    <source>
        <dbReference type="SAM" id="MobiDB-lite"/>
    </source>
</evidence>
<feature type="compositionally biased region" description="Polar residues" evidence="1">
    <location>
        <begin position="889"/>
        <end position="905"/>
    </location>
</feature>